<dbReference type="AlphaFoldDB" id="A0A164SHK5"/>
<reference evidence="1 2" key="1">
    <citation type="submission" date="2016-03" db="EMBL/GenBank/DDBJ databases">
        <title>EvidentialGene: Evidence-directed Construction of Genes on Genomes.</title>
        <authorList>
            <person name="Gilbert D.G."/>
            <person name="Choi J.-H."/>
            <person name="Mockaitis K."/>
            <person name="Colbourne J."/>
            <person name="Pfrender M."/>
        </authorList>
    </citation>
    <scope>NUCLEOTIDE SEQUENCE [LARGE SCALE GENOMIC DNA]</scope>
    <source>
        <strain evidence="1 2">Xinb3</strain>
        <tissue evidence="1">Complete organism</tissue>
    </source>
</reference>
<name>A0A164SHK5_9CRUS</name>
<proteinExistence type="predicted"/>
<organism evidence="1 2">
    <name type="scientific">Daphnia magna</name>
    <dbReference type="NCBI Taxonomy" id="35525"/>
    <lineage>
        <taxon>Eukaryota</taxon>
        <taxon>Metazoa</taxon>
        <taxon>Ecdysozoa</taxon>
        <taxon>Arthropoda</taxon>
        <taxon>Crustacea</taxon>
        <taxon>Branchiopoda</taxon>
        <taxon>Diplostraca</taxon>
        <taxon>Cladocera</taxon>
        <taxon>Anomopoda</taxon>
        <taxon>Daphniidae</taxon>
        <taxon>Daphnia</taxon>
    </lineage>
</organism>
<gene>
    <name evidence="1" type="ORF">APZ42_026129</name>
</gene>
<dbReference type="EMBL" id="LRGB01002019">
    <property type="protein sequence ID" value="KZS09638.1"/>
    <property type="molecule type" value="Genomic_DNA"/>
</dbReference>
<comment type="caution">
    <text evidence="1">The sequence shown here is derived from an EMBL/GenBank/DDBJ whole genome shotgun (WGS) entry which is preliminary data.</text>
</comment>
<protein>
    <submittedName>
        <fullName evidence="1">Uncharacterized protein</fullName>
    </submittedName>
</protein>
<keyword evidence="2" id="KW-1185">Reference proteome</keyword>
<dbReference type="Proteomes" id="UP000076858">
    <property type="component" value="Unassembled WGS sequence"/>
</dbReference>
<accession>A0A164SHK5</accession>
<evidence type="ECO:0000313" key="2">
    <source>
        <dbReference type="Proteomes" id="UP000076858"/>
    </source>
</evidence>
<sequence length="58" mass="6656">MQWFITFCLKKKLSFFWGEIFRMFVTCSRSIFIPPSHLDGPLLVSPSAALTFRAGSKL</sequence>
<evidence type="ECO:0000313" key="1">
    <source>
        <dbReference type="EMBL" id="KZS09638.1"/>
    </source>
</evidence>